<protein>
    <submittedName>
        <fullName evidence="2">Uncharacterized protein</fullName>
    </submittedName>
</protein>
<gene>
    <name evidence="2" type="primary">Contig18908.g20059</name>
    <name evidence="2" type="ORF">STYLEM_9572</name>
</gene>
<dbReference type="AlphaFoldDB" id="A0A078AEE0"/>
<keyword evidence="3" id="KW-1185">Reference proteome</keyword>
<feature type="compositionally biased region" description="Basic and acidic residues" evidence="1">
    <location>
        <begin position="384"/>
        <end position="402"/>
    </location>
</feature>
<evidence type="ECO:0000256" key="1">
    <source>
        <dbReference type="SAM" id="MobiDB-lite"/>
    </source>
</evidence>
<dbReference type="InParanoid" id="A0A078AEE0"/>
<dbReference type="EMBL" id="CCKQ01009107">
    <property type="protein sequence ID" value="CDW80570.1"/>
    <property type="molecule type" value="Genomic_DNA"/>
</dbReference>
<sequence length="614" mass="72973">MCLELNKYQIEEHMVDPCQQFEKRKHCWIKLKFSNSIHLRKKIQISVAKKNPQQTLLTDIIPQQQDDNQSQNSQKVRKPRAPRKPKETVKSEIESQKDNNEIGEENIIDPLNKPEKKATKKQTQKAGQSINNRQQFYVNSHIRLKQLLDENVDQPDKTLIMNIQEKEKSPLKEQECLDNQREEESIGNYHEPSGIAEYEINDNKWKYQRDNKIIDFQFEIQEKIKLLQEQREKEQEIKFQEYMEKQQPIEEIQKKIPDKSSSRASFQQENIMNVELEQLDNLDCILEMPKETKQVHNEQERINIKQDEGYTPVKQILHFQQNSPFYEEQDDNDELLAQQYRQCIQFLEKKNNFQIQENLQQQAIQQKAELLQPEIAEEQISNFSEEKQHLSIRDIKQEEKEAKTKKREKPTKDFNRKTKPKKKKLDVKLKVNIFATQAIVKVQVEDIEDSRDEIIDLEELRQKASGYKLKNEVLEIENKNEYQQPQIDIKIDNEVYSDFDMLSERSEFSNFYAVDAKLNKPQQIYSQQPTAYGGTFGLEFMKKQRIKLRSPIMTPQVKQNTFALDGNIDFIEMQQYLESYGIKIKGLSKTTTIRMYHEMKQYLAQGKLPEFLIS</sequence>
<feature type="region of interest" description="Disordered" evidence="1">
    <location>
        <begin position="382"/>
        <end position="419"/>
    </location>
</feature>
<feature type="compositionally biased region" description="Basic and acidic residues" evidence="1">
    <location>
        <begin position="84"/>
        <end position="100"/>
    </location>
</feature>
<feature type="region of interest" description="Disordered" evidence="1">
    <location>
        <begin position="60"/>
        <end position="132"/>
    </location>
</feature>
<reference evidence="2 3" key="1">
    <citation type="submission" date="2014-06" db="EMBL/GenBank/DDBJ databases">
        <authorList>
            <person name="Swart Estienne"/>
        </authorList>
    </citation>
    <scope>NUCLEOTIDE SEQUENCE [LARGE SCALE GENOMIC DNA]</scope>
    <source>
        <strain evidence="2 3">130c</strain>
    </source>
</reference>
<proteinExistence type="predicted"/>
<organism evidence="2 3">
    <name type="scientific">Stylonychia lemnae</name>
    <name type="common">Ciliate</name>
    <dbReference type="NCBI Taxonomy" id="5949"/>
    <lineage>
        <taxon>Eukaryota</taxon>
        <taxon>Sar</taxon>
        <taxon>Alveolata</taxon>
        <taxon>Ciliophora</taxon>
        <taxon>Intramacronucleata</taxon>
        <taxon>Spirotrichea</taxon>
        <taxon>Stichotrichia</taxon>
        <taxon>Sporadotrichida</taxon>
        <taxon>Oxytrichidae</taxon>
        <taxon>Stylonychinae</taxon>
        <taxon>Stylonychia</taxon>
    </lineage>
</organism>
<dbReference type="Proteomes" id="UP000039865">
    <property type="component" value="Unassembled WGS sequence"/>
</dbReference>
<evidence type="ECO:0000313" key="2">
    <source>
        <dbReference type="EMBL" id="CDW80570.1"/>
    </source>
</evidence>
<accession>A0A078AEE0</accession>
<name>A0A078AEE0_STYLE</name>
<feature type="compositionally biased region" description="Low complexity" evidence="1">
    <location>
        <begin position="63"/>
        <end position="74"/>
    </location>
</feature>
<evidence type="ECO:0000313" key="3">
    <source>
        <dbReference type="Proteomes" id="UP000039865"/>
    </source>
</evidence>